<dbReference type="SUPFAM" id="SSF55144">
    <property type="entry name" value="LigT-like"/>
    <property type="match status" value="1"/>
</dbReference>
<evidence type="ECO:0000256" key="1">
    <source>
        <dbReference type="ARBA" id="ARBA00022801"/>
    </source>
</evidence>
<feature type="active site" description="Proton acceptor" evidence="2">
    <location>
        <position position="121"/>
    </location>
</feature>
<dbReference type="AlphaFoldDB" id="A0A1F7VD95"/>
<dbReference type="GO" id="GO:0016874">
    <property type="term" value="F:ligase activity"/>
    <property type="evidence" value="ECO:0007669"/>
    <property type="project" value="UniProtKB-KW"/>
</dbReference>
<dbReference type="EMBL" id="MGER01000039">
    <property type="protein sequence ID" value="OGL88098.1"/>
    <property type="molecule type" value="Genomic_DNA"/>
</dbReference>
<evidence type="ECO:0000313" key="3">
    <source>
        <dbReference type="EMBL" id="OGL88098.1"/>
    </source>
</evidence>
<dbReference type="PANTHER" id="PTHR35561:SF1">
    <property type="entry name" value="RNA 2',3'-CYCLIC PHOSPHODIESTERASE"/>
    <property type="match status" value="1"/>
</dbReference>
<dbReference type="Gene3D" id="3.90.1140.10">
    <property type="entry name" value="Cyclic phosphodiesterase"/>
    <property type="match status" value="1"/>
</dbReference>
<dbReference type="PANTHER" id="PTHR35561">
    <property type="entry name" value="RNA 2',3'-CYCLIC PHOSPHODIESTERASE"/>
    <property type="match status" value="1"/>
</dbReference>
<comment type="catalytic activity">
    <reaction evidence="2">
        <text>a 3'-end 2',3'-cyclophospho-ribonucleotide-RNA + H2O = a 3'-end 2'-phospho-ribonucleotide-RNA + H(+)</text>
        <dbReference type="Rhea" id="RHEA:11828"/>
        <dbReference type="Rhea" id="RHEA-COMP:10464"/>
        <dbReference type="Rhea" id="RHEA-COMP:17353"/>
        <dbReference type="ChEBI" id="CHEBI:15377"/>
        <dbReference type="ChEBI" id="CHEBI:15378"/>
        <dbReference type="ChEBI" id="CHEBI:83064"/>
        <dbReference type="ChEBI" id="CHEBI:173113"/>
        <dbReference type="EC" id="3.1.4.58"/>
    </reaction>
</comment>
<dbReference type="InterPro" id="IPR009097">
    <property type="entry name" value="Cyclic_Pdiesterase"/>
</dbReference>
<evidence type="ECO:0000313" key="4">
    <source>
        <dbReference type="Proteomes" id="UP000178264"/>
    </source>
</evidence>
<comment type="caution">
    <text evidence="3">The sequence shown here is derived from an EMBL/GenBank/DDBJ whole genome shotgun (WGS) entry which is preliminary data.</text>
</comment>
<comment type="similarity">
    <text evidence="2">Belongs to the 2H phosphoesterase superfamily. ThpR family.</text>
</comment>
<comment type="function">
    <text evidence="2">Hydrolyzes RNA 2',3'-cyclic phosphodiester to an RNA 2'-phosphomonoester.</text>
</comment>
<keyword evidence="1 2" id="KW-0378">Hydrolase</keyword>
<dbReference type="EC" id="3.1.4.58" evidence="2"/>
<protein>
    <recommendedName>
        <fullName evidence="2">RNA 2',3'-cyclic phosphodiesterase</fullName>
        <shortName evidence="2">RNA 2',3'-CPDase</shortName>
        <ecNumber evidence="2">3.1.4.58</ecNumber>
    </recommendedName>
</protein>
<dbReference type="InterPro" id="IPR004175">
    <property type="entry name" value="RNA_CPDase"/>
</dbReference>
<dbReference type="HAMAP" id="MF_01940">
    <property type="entry name" value="RNA_CPDase"/>
    <property type="match status" value="1"/>
</dbReference>
<evidence type="ECO:0000256" key="2">
    <source>
        <dbReference type="HAMAP-Rule" id="MF_01940"/>
    </source>
</evidence>
<sequence length="175" mass="20293">MKKRIFIALPVSESLQNEIIAWEQSFSDLPVRWLKGKNLHITLVPPWEIDDTDKIVTLLNGSKFVTERIELRFDRVSFGPNPREPRLIWAEGQTVNQLSVIRNQLYETLGFSPESRPYKLHLTLARFRPEQFASFPTQTLNEKVTWQDTATSFVLMESHLLPTGADYEILVEIPL</sequence>
<feature type="short sequence motif" description="HXTX 2" evidence="2">
    <location>
        <begin position="121"/>
        <end position="124"/>
    </location>
</feature>
<feature type="active site" description="Proton donor" evidence="2">
    <location>
        <position position="40"/>
    </location>
</feature>
<reference evidence="3 4" key="1">
    <citation type="journal article" date="2016" name="Nat. Commun.">
        <title>Thousands of microbial genomes shed light on interconnected biogeochemical processes in an aquifer system.</title>
        <authorList>
            <person name="Anantharaman K."/>
            <person name="Brown C.T."/>
            <person name="Hug L.A."/>
            <person name="Sharon I."/>
            <person name="Castelle C.J."/>
            <person name="Probst A.J."/>
            <person name="Thomas B.C."/>
            <person name="Singh A."/>
            <person name="Wilkins M.J."/>
            <person name="Karaoz U."/>
            <person name="Brodie E.L."/>
            <person name="Williams K.H."/>
            <person name="Hubbard S.S."/>
            <person name="Banfield J.F."/>
        </authorList>
    </citation>
    <scope>NUCLEOTIDE SEQUENCE [LARGE SCALE GENOMIC DNA]</scope>
</reference>
<organism evidence="3 4">
    <name type="scientific">Candidatus Uhrbacteria bacterium RIFCSPLOWO2_02_FULL_49_11</name>
    <dbReference type="NCBI Taxonomy" id="1802409"/>
    <lineage>
        <taxon>Bacteria</taxon>
        <taxon>Candidatus Uhriibacteriota</taxon>
    </lineage>
</organism>
<gene>
    <name evidence="3" type="ORF">A3I42_03630</name>
</gene>
<dbReference type="NCBIfam" id="TIGR02258">
    <property type="entry name" value="2_5_ligase"/>
    <property type="match status" value="1"/>
</dbReference>
<dbReference type="GO" id="GO:0008664">
    <property type="term" value="F:RNA 2',3'-cyclic 3'-phosphodiesterase activity"/>
    <property type="evidence" value="ECO:0007669"/>
    <property type="project" value="UniProtKB-EC"/>
</dbReference>
<name>A0A1F7VD95_9BACT</name>
<feature type="short sequence motif" description="HXTX 1" evidence="2">
    <location>
        <begin position="40"/>
        <end position="43"/>
    </location>
</feature>
<dbReference type="GO" id="GO:0004113">
    <property type="term" value="F:2',3'-cyclic-nucleotide 3'-phosphodiesterase activity"/>
    <property type="evidence" value="ECO:0007669"/>
    <property type="project" value="InterPro"/>
</dbReference>
<proteinExistence type="inferred from homology"/>
<accession>A0A1F7VD95</accession>
<keyword evidence="3" id="KW-0436">Ligase</keyword>
<dbReference type="Proteomes" id="UP000178264">
    <property type="component" value="Unassembled WGS sequence"/>
</dbReference>
<dbReference type="Pfam" id="PF13563">
    <property type="entry name" value="2_5_RNA_ligase2"/>
    <property type="match status" value="1"/>
</dbReference>